<sequence>MNVSPIVIVLKTLTLALGGVITYFAFKAYRRTGSQALRLLAIGFGIVTLGAFLAGIADQAFQIDRNLVLVIESALTAIGFAAIAYSLYAE</sequence>
<organism evidence="2 3">
    <name type="scientific">Haladaptatus pallidirubidus</name>
    <dbReference type="NCBI Taxonomy" id="1008152"/>
    <lineage>
        <taxon>Archaea</taxon>
        <taxon>Methanobacteriati</taxon>
        <taxon>Methanobacteriota</taxon>
        <taxon>Stenosarchaea group</taxon>
        <taxon>Halobacteria</taxon>
        <taxon>Halobacteriales</taxon>
        <taxon>Haladaptataceae</taxon>
        <taxon>Haladaptatus</taxon>
    </lineage>
</organism>
<proteinExistence type="predicted"/>
<comment type="caution">
    <text evidence="2">The sequence shown here is derived from an EMBL/GenBank/DDBJ whole genome shotgun (WGS) entry which is preliminary data.</text>
</comment>
<gene>
    <name evidence="2" type="ORF">GCM10025751_43050</name>
</gene>
<evidence type="ECO:0008006" key="4">
    <source>
        <dbReference type="Google" id="ProtNLM"/>
    </source>
</evidence>
<dbReference type="Pfam" id="PF24365">
    <property type="entry name" value="DUF7521"/>
    <property type="match status" value="1"/>
</dbReference>
<feature type="transmembrane region" description="Helical" evidence="1">
    <location>
        <begin position="38"/>
        <end position="57"/>
    </location>
</feature>
<feature type="transmembrane region" description="Helical" evidence="1">
    <location>
        <begin position="6"/>
        <end position="26"/>
    </location>
</feature>
<name>A0AAV3UMV5_9EURY</name>
<keyword evidence="1" id="KW-0472">Membrane</keyword>
<feature type="transmembrane region" description="Helical" evidence="1">
    <location>
        <begin position="69"/>
        <end position="88"/>
    </location>
</feature>
<dbReference type="EMBL" id="BAABKX010000018">
    <property type="protein sequence ID" value="GAA5059265.1"/>
    <property type="molecule type" value="Genomic_DNA"/>
</dbReference>
<keyword evidence="1" id="KW-0812">Transmembrane</keyword>
<evidence type="ECO:0000313" key="3">
    <source>
        <dbReference type="Proteomes" id="UP001501729"/>
    </source>
</evidence>
<keyword evidence="3" id="KW-1185">Reference proteome</keyword>
<dbReference type="AlphaFoldDB" id="A0AAV3UMV5"/>
<dbReference type="InterPro" id="IPR055943">
    <property type="entry name" value="DUF7521"/>
</dbReference>
<evidence type="ECO:0000256" key="1">
    <source>
        <dbReference type="SAM" id="Phobius"/>
    </source>
</evidence>
<dbReference type="RefSeq" id="WP_227773617.1">
    <property type="nucleotide sequence ID" value="NZ_BAABKX010000018.1"/>
</dbReference>
<protein>
    <recommendedName>
        <fullName evidence="4">YapH protein</fullName>
    </recommendedName>
</protein>
<reference evidence="2 3" key="1">
    <citation type="journal article" date="2019" name="Int. J. Syst. Evol. Microbiol.">
        <title>The Global Catalogue of Microorganisms (GCM) 10K type strain sequencing project: providing services to taxonomists for standard genome sequencing and annotation.</title>
        <authorList>
            <consortium name="The Broad Institute Genomics Platform"/>
            <consortium name="The Broad Institute Genome Sequencing Center for Infectious Disease"/>
            <person name="Wu L."/>
            <person name="Ma J."/>
        </authorList>
    </citation>
    <scope>NUCLEOTIDE SEQUENCE [LARGE SCALE GENOMIC DNA]</scope>
    <source>
        <strain evidence="2 3">JCM 17504</strain>
    </source>
</reference>
<dbReference type="GeneID" id="68613827"/>
<keyword evidence="1" id="KW-1133">Transmembrane helix</keyword>
<dbReference type="Proteomes" id="UP001501729">
    <property type="component" value="Unassembled WGS sequence"/>
</dbReference>
<evidence type="ECO:0000313" key="2">
    <source>
        <dbReference type="EMBL" id="GAA5059265.1"/>
    </source>
</evidence>
<accession>A0AAV3UMV5</accession>